<dbReference type="Proteomes" id="UP001060215">
    <property type="component" value="Chromosome 2"/>
</dbReference>
<evidence type="ECO:0000313" key="2">
    <source>
        <dbReference type="Proteomes" id="UP001060215"/>
    </source>
</evidence>
<keyword evidence="2" id="KW-1185">Reference proteome</keyword>
<name>A0ACC0HW94_9ERIC</name>
<dbReference type="EMBL" id="CM045759">
    <property type="protein sequence ID" value="KAI8017227.1"/>
    <property type="molecule type" value="Genomic_DNA"/>
</dbReference>
<accession>A0ACC0HW94</accession>
<sequence length="196" mass="23094">MEEIAENTLMTEHRVDQYKTLLFLELGKEVYHHVSIDWWLEEVKLLIQPWWEIDSHNVRHIVLVKPAKAMEEDQKNVKSILGLSEVENWPTIPMSSIDLLIWNCRGASNDRFRRNLHDLVQMYKLDMLILMETKVELNKMGMIFNNFRYTASTHVDPIGRSGGIWLLWNPNQVNVRVNEACSQMITATITRQEYPD</sequence>
<reference evidence="1 2" key="1">
    <citation type="journal article" date="2022" name="Plant J.">
        <title>Chromosome-level genome of Camellia lanceoleosa provides a valuable resource for understanding genome evolution and self-incompatibility.</title>
        <authorList>
            <person name="Gong W."/>
            <person name="Xiao S."/>
            <person name="Wang L."/>
            <person name="Liao Z."/>
            <person name="Chang Y."/>
            <person name="Mo W."/>
            <person name="Hu G."/>
            <person name="Li W."/>
            <person name="Zhao G."/>
            <person name="Zhu H."/>
            <person name="Hu X."/>
            <person name="Ji K."/>
            <person name="Xiang X."/>
            <person name="Song Q."/>
            <person name="Yuan D."/>
            <person name="Jin S."/>
            <person name="Zhang L."/>
        </authorList>
    </citation>
    <scope>NUCLEOTIDE SEQUENCE [LARGE SCALE GENOMIC DNA]</scope>
    <source>
        <strain evidence="1">SQ_2022a</strain>
    </source>
</reference>
<gene>
    <name evidence="1" type="ORF">LOK49_LG04G01451</name>
</gene>
<protein>
    <submittedName>
        <fullName evidence="1">Uncharacterized protein</fullName>
    </submittedName>
</protein>
<comment type="caution">
    <text evidence="1">The sequence shown here is derived from an EMBL/GenBank/DDBJ whole genome shotgun (WGS) entry which is preliminary data.</text>
</comment>
<proteinExistence type="predicted"/>
<evidence type="ECO:0000313" key="1">
    <source>
        <dbReference type="EMBL" id="KAI8017227.1"/>
    </source>
</evidence>
<organism evidence="1 2">
    <name type="scientific">Camellia lanceoleosa</name>
    <dbReference type="NCBI Taxonomy" id="1840588"/>
    <lineage>
        <taxon>Eukaryota</taxon>
        <taxon>Viridiplantae</taxon>
        <taxon>Streptophyta</taxon>
        <taxon>Embryophyta</taxon>
        <taxon>Tracheophyta</taxon>
        <taxon>Spermatophyta</taxon>
        <taxon>Magnoliopsida</taxon>
        <taxon>eudicotyledons</taxon>
        <taxon>Gunneridae</taxon>
        <taxon>Pentapetalae</taxon>
        <taxon>asterids</taxon>
        <taxon>Ericales</taxon>
        <taxon>Theaceae</taxon>
        <taxon>Camellia</taxon>
    </lineage>
</organism>